<sequence length="278" mass="30185">MFATPLIPVVLAAYYLGGPAAGALLAVVGVILGVAVYRMSPKVLLRWYGARKMSRETYTFIYPYLAKISSDLDVPMPQPYVFDSAAPITFTVGNNNRYYLLVSTASLDMLDKDELKSIITLEVTKVSKGSVGANTVVALLAGSIASLSTVALWMAMLTGFGQEDDPAPRTISFLAMGMVSLPSALLVHIFTIDSTVEADRMAAGMMAEPCLLAEALERTGTYIKLHVTGGFNPGHAHLFSVNPLKTNTIFDVYSSMFLTKPDIRQRVMYLENIKKVNP</sequence>
<keyword evidence="3 11" id="KW-0812">Transmembrane</keyword>
<reference evidence="13 14" key="1">
    <citation type="submission" date="2017-11" db="EMBL/GenBank/DDBJ databases">
        <title>Isolation and Characterization of Methanogenic Archaea from Saline Meromictic Lake at Siberia.</title>
        <authorList>
            <person name="Shen Y."/>
            <person name="Huang H.-H."/>
            <person name="Lai M.-C."/>
            <person name="Chen S.-C."/>
        </authorList>
    </citation>
    <scope>NUCLEOTIDE SEQUENCE [LARGE SCALE GENOMIC DNA]</scope>
    <source>
        <strain evidence="13 14">SY-01</strain>
    </source>
</reference>
<keyword evidence="1" id="KW-1003">Cell membrane</keyword>
<dbReference type="PANTHER" id="PTHR43221">
    <property type="entry name" value="PROTEASE HTPX"/>
    <property type="match status" value="1"/>
</dbReference>
<dbReference type="InterPro" id="IPR001915">
    <property type="entry name" value="Peptidase_M48"/>
</dbReference>
<keyword evidence="9 11" id="KW-0472">Membrane</keyword>
<keyword evidence="2 10" id="KW-0645">Protease</keyword>
<comment type="similarity">
    <text evidence="10">Belongs to the peptidase M48 family.</text>
</comment>
<feature type="transmembrane region" description="Helical" evidence="11">
    <location>
        <begin position="135"/>
        <end position="156"/>
    </location>
</feature>
<comment type="caution">
    <text evidence="13">The sequence shown here is derived from an EMBL/GenBank/DDBJ whole genome shotgun (WGS) entry which is preliminary data.</text>
</comment>
<evidence type="ECO:0000256" key="7">
    <source>
        <dbReference type="ARBA" id="ARBA00022989"/>
    </source>
</evidence>
<evidence type="ECO:0000256" key="10">
    <source>
        <dbReference type="RuleBase" id="RU003983"/>
    </source>
</evidence>
<evidence type="ECO:0000259" key="12">
    <source>
        <dbReference type="Pfam" id="PF01435"/>
    </source>
</evidence>
<evidence type="ECO:0000313" key="14">
    <source>
        <dbReference type="Proteomes" id="UP000297295"/>
    </source>
</evidence>
<accession>A0A4E0Q998</accession>
<dbReference type="GO" id="GO:0006508">
    <property type="term" value="P:proteolysis"/>
    <property type="evidence" value="ECO:0007669"/>
    <property type="project" value="UniProtKB-KW"/>
</dbReference>
<dbReference type="Proteomes" id="UP000297295">
    <property type="component" value="Unassembled WGS sequence"/>
</dbReference>
<keyword evidence="4" id="KW-0479">Metal-binding</keyword>
<dbReference type="RefSeq" id="WP_167848746.1">
    <property type="nucleotide sequence ID" value="NZ_PGGK01000001.1"/>
</dbReference>
<protein>
    <recommendedName>
        <fullName evidence="12">Peptidase M48 domain-containing protein</fullName>
    </recommendedName>
</protein>
<dbReference type="GO" id="GO:0004222">
    <property type="term" value="F:metalloendopeptidase activity"/>
    <property type="evidence" value="ECO:0007669"/>
    <property type="project" value="InterPro"/>
</dbReference>
<evidence type="ECO:0000256" key="5">
    <source>
        <dbReference type="ARBA" id="ARBA00022801"/>
    </source>
</evidence>
<evidence type="ECO:0000256" key="8">
    <source>
        <dbReference type="ARBA" id="ARBA00023049"/>
    </source>
</evidence>
<evidence type="ECO:0000313" key="13">
    <source>
        <dbReference type="EMBL" id="TGC11554.1"/>
    </source>
</evidence>
<keyword evidence="14" id="KW-1185">Reference proteome</keyword>
<keyword evidence="7 11" id="KW-1133">Transmembrane helix</keyword>
<dbReference type="Gene3D" id="3.30.2010.10">
    <property type="entry name" value="Metalloproteases ('zincins'), catalytic domain"/>
    <property type="match status" value="1"/>
</dbReference>
<evidence type="ECO:0000256" key="3">
    <source>
        <dbReference type="ARBA" id="ARBA00022692"/>
    </source>
</evidence>
<feature type="domain" description="Peptidase M48" evidence="12">
    <location>
        <begin position="70"/>
        <end position="272"/>
    </location>
</feature>
<dbReference type="InterPro" id="IPR050083">
    <property type="entry name" value="HtpX_protease"/>
</dbReference>
<feature type="transmembrane region" description="Helical" evidence="11">
    <location>
        <begin position="171"/>
        <end position="192"/>
    </location>
</feature>
<evidence type="ECO:0000256" key="6">
    <source>
        <dbReference type="ARBA" id="ARBA00022833"/>
    </source>
</evidence>
<proteinExistence type="inferred from homology"/>
<dbReference type="Pfam" id="PF01435">
    <property type="entry name" value="Peptidase_M48"/>
    <property type="match status" value="1"/>
</dbReference>
<keyword evidence="6 10" id="KW-0862">Zinc</keyword>
<evidence type="ECO:0000256" key="1">
    <source>
        <dbReference type="ARBA" id="ARBA00022475"/>
    </source>
</evidence>
<dbReference type="AlphaFoldDB" id="A0A4E0Q998"/>
<evidence type="ECO:0000256" key="11">
    <source>
        <dbReference type="SAM" id="Phobius"/>
    </source>
</evidence>
<evidence type="ECO:0000256" key="9">
    <source>
        <dbReference type="ARBA" id="ARBA00023136"/>
    </source>
</evidence>
<keyword evidence="8 10" id="KW-0482">Metalloprotease</keyword>
<dbReference type="GO" id="GO:0046872">
    <property type="term" value="F:metal ion binding"/>
    <property type="evidence" value="ECO:0007669"/>
    <property type="project" value="UniProtKB-KW"/>
</dbReference>
<organism evidence="13 14">
    <name type="scientific">Methanolobus halotolerans</name>
    <dbReference type="NCBI Taxonomy" id="2052935"/>
    <lineage>
        <taxon>Archaea</taxon>
        <taxon>Methanobacteriati</taxon>
        <taxon>Methanobacteriota</taxon>
        <taxon>Stenosarchaea group</taxon>
        <taxon>Methanomicrobia</taxon>
        <taxon>Methanosarcinales</taxon>
        <taxon>Methanosarcinaceae</taxon>
        <taxon>Methanolobus</taxon>
    </lineage>
</organism>
<evidence type="ECO:0000256" key="4">
    <source>
        <dbReference type="ARBA" id="ARBA00022723"/>
    </source>
</evidence>
<keyword evidence="5 10" id="KW-0378">Hydrolase</keyword>
<comment type="cofactor">
    <cofactor evidence="10">
        <name>Zn(2+)</name>
        <dbReference type="ChEBI" id="CHEBI:29105"/>
    </cofactor>
    <text evidence="10">Binds 1 zinc ion per subunit.</text>
</comment>
<evidence type="ECO:0000256" key="2">
    <source>
        <dbReference type="ARBA" id="ARBA00022670"/>
    </source>
</evidence>
<feature type="transmembrane region" description="Helical" evidence="11">
    <location>
        <begin position="12"/>
        <end position="37"/>
    </location>
</feature>
<dbReference type="OrthoDB" id="28389at2157"/>
<dbReference type="EMBL" id="PGGK01000001">
    <property type="protein sequence ID" value="TGC11554.1"/>
    <property type="molecule type" value="Genomic_DNA"/>
</dbReference>
<name>A0A4E0Q998_9EURY</name>
<dbReference type="PANTHER" id="PTHR43221:SF2">
    <property type="entry name" value="PROTEASE HTPX HOMOLOG"/>
    <property type="match status" value="1"/>
</dbReference>
<gene>
    <name evidence="13" type="ORF">CUN85_01420</name>
</gene>